<feature type="region of interest" description="Disordered" evidence="1">
    <location>
        <begin position="143"/>
        <end position="162"/>
    </location>
</feature>
<evidence type="ECO:0000313" key="4">
    <source>
        <dbReference type="EMBL" id="TVU15807.1"/>
    </source>
</evidence>
<feature type="region of interest" description="Disordered" evidence="1">
    <location>
        <begin position="168"/>
        <end position="212"/>
    </location>
</feature>
<feature type="compositionally biased region" description="Basic and acidic residues" evidence="1">
    <location>
        <begin position="631"/>
        <end position="645"/>
    </location>
</feature>
<feature type="region of interest" description="Disordered" evidence="1">
    <location>
        <begin position="758"/>
        <end position="794"/>
    </location>
</feature>
<feature type="compositionally biased region" description="Basic and acidic residues" evidence="1">
    <location>
        <begin position="187"/>
        <end position="197"/>
    </location>
</feature>
<proteinExistence type="predicted"/>
<feature type="region of interest" description="Disordered" evidence="1">
    <location>
        <begin position="1014"/>
        <end position="1045"/>
    </location>
</feature>
<evidence type="ECO:0000313" key="5">
    <source>
        <dbReference type="Proteomes" id="UP000324897"/>
    </source>
</evidence>
<feature type="domain" description="FORGETTER1 first zinc ribbon" evidence="2">
    <location>
        <begin position="8"/>
        <end position="42"/>
    </location>
</feature>
<dbReference type="Gramene" id="TVU15807">
    <property type="protein sequence ID" value="TVU15807"/>
    <property type="gene ID" value="EJB05_39345"/>
</dbReference>
<protein>
    <submittedName>
        <fullName evidence="4">Uncharacterized protein</fullName>
    </submittedName>
</protein>
<dbReference type="Pfam" id="PF23547">
    <property type="entry name" value="Zn_ribbon_FGT1_1"/>
    <property type="match status" value="1"/>
</dbReference>
<dbReference type="InterPro" id="IPR057025">
    <property type="entry name" value="Znr_FGT1_2"/>
</dbReference>
<feature type="compositionally biased region" description="Polar residues" evidence="1">
    <location>
        <begin position="1036"/>
        <end position="1045"/>
    </location>
</feature>
<feature type="domain" description="FORGETTER1 second zinc ribbon" evidence="3">
    <location>
        <begin position="67"/>
        <end position="99"/>
    </location>
</feature>
<feature type="region of interest" description="Disordered" evidence="1">
    <location>
        <begin position="889"/>
        <end position="914"/>
    </location>
</feature>
<dbReference type="AlphaFoldDB" id="A0A5J9TX93"/>
<dbReference type="Pfam" id="PF23548">
    <property type="entry name" value="Zn_ribbon_FGT1_2"/>
    <property type="match status" value="1"/>
</dbReference>
<feature type="region of interest" description="Disordered" evidence="1">
    <location>
        <begin position="457"/>
        <end position="484"/>
    </location>
</feature>
<feature type="region of interest" description="Disordered" evidence="1">
    <location>
        <begin position="366"/>
        <end position="415"/>
    </location>
</feature>
<comment type="caution">
    <text evidence="4">The sequence shown here is derived from an EMBL/GenBank/DDBJ whole genome shotgun (WGS) entry which is preliminary data.</text>
</comment>
<feature type="region of interest" description="Disordered" evidence="1">
    <location>
        <begin position="610"/>
        <end position="659"/>
    </location>
</feature>
<feature type="compositionally biased region" description="Basic and acidic residues" evidence="1">
    <location>
        <begin position="782"/>
        <end position="794"/>
    </location>
</feature>
<feature type="region of interest" description="Disordered" evidence="1">
    <location>
        <begin position="312"/>
        <end position="348"/>
    </location>
</feature>
<dbReference type="PANTHER" id="PTHR33411">
    <property type="entry name" value="OS08G0392500 PROTEIN"/>
    <property type="match status" value="1"/>
</dbReference>
<dbReference type="OrthoDB" id="678544at2759"/>
<evidence type="ECO:0000259" key="3">
    <source>
        <dbReference type="Pfam" id="PF23548"/>
    </source>
</evidence>
<dbReference type="EMBL" id="RWGY01000031">
    <property type="protein sequence ID" value="TVU15807.1"/>
    <property type="molecule type" value="Genomic_DNA"/>
</dbReference>
<evidence type="ECO:0000259" key="2">
    <source>
        <dbReference type="Pfam" id="PF23547"/>
    </source>
</evidence>
<organism evidence="4 5">
    <name type="scientific">Eragrostis curvula</name>
    <name type="common">weeping love grass</name>
    <dbReference type="NCBI Taxonomy" id="38414"/>
    <lineage>
        <taxon>Eukaryota</taxon>
        <taxon>Viridiplantae</taxon>
        <taxon>Streptophyta</taxon>
        <taxon>Embryophyta</taxon>
        <taxon>Tracheophyta</taxon>
        <taxon>Spermatophyta</taxon>
        <taxon>Magnoliopsida</taxon>
        <taxon>Liliopsida</taxon>
        <taxon>Poales</taxon>
        <taxon>Poaceae</taxon>
        <taxon>PACMAD clade</taxon>
        <taxon>Chloridoideae</taxon>
        <taxon>Eragrostideae</taxon>
        <taxon>Eragrostidinae</taxon>
        <taxon>Eragrostis</taxon>
    </lineage>
</organism>
<dbReference type="InterPro" id="IPR057024">
    <property type="entry name" value="Znr_FGT1_1"/>
</dbReference>
<keyword evidence="5" id="KW-1185">Reference proteome</keyword>
<dbReference type="Proteomes" id="UP000324897">
    <property type="component" value="Unassembled WGS sequence"/>
</dbReference>
<evidence type="ECO:0000256" key="1">
    <source>
        <dbReference type="SAM" id="MobiDB-lite"/>
    </source>
</evidence>
<accession>A0A5J9TX93</accession>
<feature type="compositionally biased region" description="Basic residues" evidence="1">
    <location>
        <begin position="321"/>
        <end position="335"/>
    </location>
</feature>
<dbReference type="PANTHER" id="PTHR33411:SF5">
    <property type="entry name" value="OS04G0610200 PROTEIN"/>
    <property type="match status" value="1"/>
</dbReference>
<name>A0A5J9TX93_9POAL</name>
<reference evidence="4 5" key="1">
    <citation type="journal article" date="2019" name="Sci. Rep.">
        <title>A high-quality genome of Eragrostis curvula grass provides insights into Poaceae evolution and supports new strategies to enhance forage quality.</title>
        <authorList>
            <person name="Carballo J."/>
            <person name="Santos B.A.C.M."/>
            <person name="Zappacosta D."/>
            <person name="Garbus I."/>
            <person name="Selva J.P."/>
            <person name="Gallo C.A."/>
            <person name="Diaz A."/>
            <person name="Albertini E."/>
            <person name="Caccamo M."/>
            <person name="Echenique V."/>
        </authorList>
    </citation>
    <scope>NUCLEOTIDE SEQUENCE [LARGE SCALE GENOMIC DNA]</scope>
    <source>
        <strain evidence="5">cv. Victoria</strain>
        <tissue evidence="4">Leaf</tissue>
    </source>
</reference>
<gene>
    <name evidence="4" type="ORF">EJB05_39345</name>
</gene>
<sequence>MAPPPGIVEVRCAGCGETLDVEPGLTEFACPDCGTAQALPPELMPRRPRRALPLPGRGASFAATPSRVSCGGCGTVLSVPHGHGHFACPLCGAELAASPAAAVSVLAPPAAVPIVSSWPAQPSEVRAGPSSQSIHAGQILKPIHSKQKHEQRPRYSVGEESFSSFRADTGTEIPVVGRLQNGPSDPSSHREESHDETINGSISRPGKKKHTFAAGPESFRARKVQEEHPIHAFLASEAQGMPSNSSMHKDKAEGLPDDIAIRQSKQKTGHVIVSSSIELERIKSRVHIDEVQQAGEIPKNVGHADQAQVRLATKATENGKKSSKYSKGNQKRKNKPVVNSSNELPHLRRSKRLVKGSVDLVDSEPIQKLDASLNQSQSEAPRTERTLADPDPTSPVRDRFPHAGSSELDDVDATTPDPLNHAALQADQFRHIQINSPETRWALPVPNFNSWHEHDDPPESFNGIGQLDRGHEEVLSSPSETENQDMDWQVAQGTCSDKNRSGHVLLKPHNKNLLEEGMHKKNGFTYSSLNDEDYPEDRTFFETRHQTNLSASCSRLAASLPFPAVTTLPTTMSPSSCENLPLNCSSPSLLLQQTPSSQYMKLSDIRQFQETPCGDDLPGSTSNPSKKRRGRAPEKLMEPRKEADRPVLTPSGTESWSVHPPCPKVANTLSLLIKQNYPGTYLSVDGSENGQPCEHVVYHWHQCPPDIKSTILDEFLRRYKWSPGQEEECRKIFDRKAVRQLFNLFCYEKQRVRDELAGKKAKKSLVHRPSGEMELEDDKEDSEAHQGDELPEHDDPLKWKPFVPRWMKPKWWEMLCDHWAKDEVMKVSYQKRKNRYSGKRPCNTAASRSVPMHQQLGINNVEKLICDIDSPTKTPSGKEMVDQKACETDIPSFDSTDGHSKEAGGAQVGSHPLQGQVRSLKRGRYCGAIDVREKARNESVSKSSPGCVSKQGQQPMFTKEQVQEMINQALQGLNEAWEKKFLSLEQKIPSTSSAYIVPDGAKVSFGDAKSKQCQLAREDSLDSVDGENDPAARDNGGNQDEGQSS</sequence>